<dbReference type="SUPFAM" id="SSF53448">
    <property type="entry name" value="Nucleotide-diphospho-sugar transferases"/>
    <property type="match status" value="1"/>
</dbReference>
<reference evidence="2" key="1">
    <citation type="journal article" date="2019" name="Int. J. Syst. Evol. Microbiol.">
        <title>The Global Catalogue of Microorganisms (GCM) 10K type strain sequencing project: providing services to taxonomists for standard genome sequencing and annotation.</title>
        <authorList>
            <consortium name="The Broad Institute Genomics Platform"/>
            <consortium name="The Broad Institute Genome Sequencing Center for Infectious Disease"/>
            <person name="Wu L."/>
            <person name="Ma J."/>
        </authorList>
    </citation>
    <scope>NUCLEOTIDE SEQUENCE [LARGE SCALE GENOMIC DNA]</scope>
    <source>
        <strain evidence="2">CGMCC 1.15422</strain>
    </source>
</reference>
<keyword evidence="1" id="KW-0808">Transferase</keyword>
<dbReference type="Proteomes" id="UP000605733">
    <property type="component" value="Unassembled WGS sequence"/>
</dbReference>
<keyword evidence="2" id="KW-1185">Reference proteome</keyword>
<dbReference type="CDD" id="cd02513">
    <property type="entry name" value="CMP-NeuAc_Synthase"/>
    <property type="match status" value="1"/>
</dbReference>
<protein>
    <submittedName>
        <fullName evidence="1">Acylneuraminate cytidylyltransferase</fullName>
    </submittedName>
</protein>
<accession>A0ABQ1WE58</accession>
<proteinExistence type="predicted"/>
<organism evidence="1 2">
    <name type="scientific">Christiangramia forsetii</name>
    <dbReference type="NCBI Taxonomy" id="411153"/>
    <lineage>
        <taxon>Bacteria</taxon>
        <taxon>Pseudomonadati</taxon>
        <taxon>Bacteroidota</taxon>
        <taxon>Flavobacteriia</taxon>
        <taxon>Flavobacteriales</taxon>
        <taxon>Flavobacteriaceae</taxon>
        <taxon>Christiangramia</taxon>
    </lineage>
</organism>
<dbReference type="InterPro" id="IPR050793">
    <property type="entry name" value="CMP-NeuNAc_synthase"/>
</dbReference>
<dbReference type="InterPro" id="IPR003329">
    <property type="entry name" value="Cytidylyl_trans"/>
</dbReference>
<dbReference type="PANTHER" id="PTHR21485:SF6">
    <property type="entry name" value="N-ACYLNEURAMINATE CYTIDYLYLTRANSFERASE-RELATED"/>
    <property type="match status" value="1"/>
</dbReference>
<comment type="caution">
    <text evidence="1">The sequence shown here is derived from an EMBL/GenBank/DDBJ whole genome shotgun (WGS) entry which is preliminary data.</text>
</comment>
<gene>
    <name evidence="1" type="ORF">GCM10011532_08240</name>
</gene>
<dbReference type="InterPro" id="IPR029044">
    <property type="entry name" value="Nucleotide-diphossugar_trans"/>
</dbReference>
<evidence type="ECO:0000313" key="1">
    <source>
        <dbReference type="EMBL" id="GGG27168.1"/>
    </source>
</evidence>
<dbReference type="Gene3D" id="3.90.550.10">
    <property type="entry name" value="Spore Coat Polysaccharide Biosynthesis Protein SpsA, Chain A"/>
    <property type="match status" value="1"/>
</dbReference>
<dbReference type="EMBL" id="BMIX01000001">
    <property type="protein sequence ID" value="GGG27168.1"/>
    <property type="molecule type" value="Genomic_DNA"/>
</dbReference>
<name>A0ABQ1WE58_9FLAO</name>
<dbReference type="GO" id="GO:0016779">
    <property type="term" value="F:nucleotidyltransferase activity"/>
    <property type="evidence" value="ECO:0007669"/>
    <property type="project" value="UniProtKB-KW"/>
</dbReference>
<evidence type="ECO:0000313" key="2">
    <source>
        <dbReference type="Proteomes" id="UP000605733"/>
    </source>
</evidence>
<dbReference type="RefSeq" id="WP_011709891.1">
    <property type="nucleotide sequence ID" value="NZ_BMIX01000001.1"/>
</dbReference>
<sequence length="237" mass="27193">MDNLVNRRIIAVIPARGGSKRIPKKNIIDIGGKPMIAWTIEAALKSKYIDRVLVSTDDVEIAEVAKKYGADVPFLRDSNSDDHSPISLATIRAVSQWEEGSYGKPEIVVQLMANCPLRDSADIDEAIEIFIKKGKEYQISCFKYGWMNPWWAHNLDANNIATPIFDSEERIKRSQDQPDLYCPTGAIWIANRDSLFETNSFYGPEYSFYPMHWKKAIDIDEYEDLEMAEYFLNLNER</sequence>
<dbReference type="PANTHER" id="PTHR21485">
    <property type="entry name" value="HAD SUPERFAMILY MEMBERS CMAS AND KDSC"/>
    <property type="match status" value="1"/>
</dbReference>
<keyword evidence="1" id="KW-0548">Nucleotidyltransferase</keyword>
<dbReference type="Pfam" id="PF02348">
    <property type="entry name" value="CTP_transf_3"/>
    <property type="match status" value="1"/>
</dbReference>